<reference evidence="11" key="1">
    <citation type="submission" date="2020-12" db="EMBL/GenBank/DDBJ databases">
        <title>Marinomonas arctica sp. nov., a psychrotolerant bacterium isolated from the Arctic.</title>
        <authorList>
            <person name="Zhang Y."/>
        </authorList>
    </citation>
    <scope>NUCLEOTIDE SEQUENCE</scope>
    <source>
        <strain evidence="11">C1424</strain>
    </source>
</reference>
<sequence length="432" mass="47287">MKLSKKHLIISMITLGITQSSYAFDGDDGDYYVAPWGNDNSNGSIYSPFATLDKAQSKASPGDLIYLRGGTYWFNDNNDADGIGVLFNKSGTQNSPIKYYAYPGEKPVFDFSNFTPYQRIRGFSVRADWLHFKGIEIKKVQQVITNVNESWGIRIENGADHNIFENLNLHHNEGPGLFIADGGHNLVLNVDSHHNYDPDRGGENADGFGCHSNDTGNVFRYSRAWANSDDGFDFIRAKGVCVVEYSIAFNNGFIPDTTTGAGNGTGIKAGGWGLDTSTFPENVARHMVRFNISFGNRINGFYANHHPGGLDFINNTAFNNPYNFNMLADVGSANHYLRNNVAFGSGTALGKATTSEINSAYNSWDLSVQADSQDFQSVATSLASANRDSNGNLPNNDFLRLVSNSDLIDAGQNVGYSYQGSAPDLGAYEYQD</sequence>
<organism evidence="11 12">
    <name type="scientific">Marinomonas transparens</name>
    <dbReference type="NCBI Taxonomy" id="2795388"/>
    <lineage>
        <taxon>Bacteria</taxon>
        <taxon>Pseudomonadati</taxon>
        <taxon>Pseudomonadota</taxon>
        <taxon>Gammaproteobacteria</taxon>
        <taxon>Oceanospirillales</taxon>
        <taxon>Oceanospirillaceae</taxon>
        <taxon>Marinomonas</taxon>
    </lineage>
</organism>
<keyword evidence="3" id="KW-0964">Secreted</keyword>
<keyword evidence="4" id="KW-0479">Metal-binding</keyword>
<name>A0A934JLG1_9GAMM</name>
<comment type="caution">
    <text evidence="11">The sequence shown here is derived from an EMBL/GenBank/DDBJ whole genome shotgun (WGS) entry which is preliminary data.</text>
</comment>
<dbReference type="GO" id="GO:0046872">
    <property type="term" value="F:metal ion binding"/>
    <property type="evidence" value="ECO:0007669"/>
    <property type="project" value="UniProtKB-KW"/>
</dbReference>
<evidence type="ECO:0000259" key="10">
    <source>
        <dbReference type="Pfam" id="PF22842"/>
    </source>
</evidence>
<gene>
    <name evidence="11" type="ORF">I8J31_00925</name>
</gene>
<comment type="cofactor">
    <cofactor evidence="1">
        <name>Ca(2+)</name>
        <dbReference type="ChEBI" id="CHEBI:29108"/>
    </cofactor>
</comment>
<comment type="subcellular location">
    <subcellularLocation>
        <location evidence="2">Secreted</location>
    </subcellularLocation>
</comment>
<dbReference type="InterPro" id="IPR011050">
    <property type="entry name" value="Pectin_lyase_fold/virulence"/>
</dbReference>
<dbReference type="InterPro" id="IPR052052">
    <property type="entry name" value="Polysaccharide_Lyase_9"/>
</dbReference>
<dbReference type="Gene3D" id="2.160.20.10">
    <property type="entry name" value="Single-stranded right-handed beta-helix, Pectin lyase-like"/>
    <property type="match status" value="1"/>
</dbReference>
<dbReference type="GO" id="GO:0016837">
    <property type="term" value="F:carbon-oxygen lyase activity, acting on polysaccharides"/>
    <property type="evidence" value="ECO:0007669"/>
    <property type="project" value="TreeGrafter"/>
</dbReference>
<feature type="chain" id="PRO_5037299075" evidence="9">
    <location>
        <begin position="24"/>
        <end position="432"/>
    </location>
</feature>
<dbReference type="PANTHER" id="PTHR40088:SF1">
    <property type="entry name" value="PECTATE LYASE PEL9"/>
    <property type="match status" value="1"/>
</dbReference>
<dbReference type="Pfam" id="PF22842">
    <property type="entry name" value="Pel9A-like_beta_helix"/>
    <property type="match status" value="1"/>
</dbReference>
<dbReference type="PANTHER" id="PTHR40088">
    <property type="entry name" value="PECTATE LYASE (EUROFUNG)"/>
    <property type="match status" value="1"/>
</dbReference>
<dbReference type="InterPro" id="IPR012334">
    <property type="entry name" value="Pectin_lyas_fold"/>
</dbReference>
<keyword evidence="12" id="KW-1185">Reference proteome</keyword>
<feature type="signal peptide" evidence="9">
    <location>
        <begin position="1"/>
        <end position="23"/>
    </location>
</feature>
<proteinExistence type="inferred from homology"/>
<evidence type="ECO:0000256" key="4">
    <source>
        <dbReference type="ARBA" id="ARBA00022723"/>
    </source>
</evidence>
<evidence type="ECO:0000313" key="12">
    <source>
        <dbReference type="Proteomes" id="UP000628710"/>
    </source>
</evidence>
<keyword evidence="6" id="KW-0106">Calcium</keyword>
<feature type="domain" description="Pel9A-like right handed beta-helix region" evidence="10">
    <location>
        <begin position="30"/>
        <end position="327"/>
    </location>
</feature>
<evidence type="ECO:0000256" key="8">
    <source>
        <dbReference type="ARBA" id="ARBA00038263"/>
    </source>
</evidence>
<evidence type="ECO:0000256" key="7">
    <source>
        <dbReference type="ARBA" id="ARBA00023239"/>
    </source>
</evidence>
<evidence type="ECO:0000256" key="3">
    <source>
        <dbReference type="ARBA" id="ARBA00022525"/>
    </source>
</evidence>
<keyword evidence="5 9" id="KW-0732">Signal</keyword>
<evidence type="ECO:0000256" key="5">
    <source>
        <dbReference type="ARBA" id="ARBA00022729"/>
    </source>
</evidence>
<dbReference type="GO" id="GO:0005576">
    <property type="term" value="C:extracellular region"/>
    <property type="evidence" value="ECO:0007669"/>
    <property type="project" value="UniProtKB-SubCell"/>
</dbReference>
<evidence type="ECO:0000313" key="11">
    <source>
        <dbReference type="EMBL" id="MBJ7536234.1"/>
    </source>
</evidence>
<evidence type="ECO:0000256" key="2">
    <source>
        <dbReference type="ARBA" id="ARBA00004613"/>
    </source>
</evidence>
<dbReference type="RefSeq" id="WP_199466308.1">
    <property type="nucleotide sequence ID" value="NZ_JAEMNX010000001.1"/>
</dbReference>
<keyword evidence="7" id="KW-0456">Lyase</keyword>
<comment type="similarity">
    <text evidence="8">Belongs to the polysaccharide lyase 9 family.</text>
</comment>
<dbReference type="EMBL" id="JAEMNX010000001">
    <property type="protein sequence ID" value="MBJ7536234.1"/>
    <property type="molecule type" value="Genomic_DNA"/>
</dbReference>
<protein>
    <submittedName>
        <fullName evidence="11">Right-handed parallel beta-helix repeat-containing protein</fullName>
    </submittedName>
</protein>
<dbReference type="InterPro" id="IPR053868">
    <property type="entry name" value="Pel9A-like_beta_helix"/>
</dbReference>
<evidence type="ECO:0000256" key="9">
    <source>
        <dbReference type="SAM" id="SignalP"/>
    </source>
</evidence>
<accession>A0A934JLG1</accession>
<evidence type="ECO:0000256" key="6">
    <source>
        <dbReference type="ARBA" id="ARBA00022837"/>
    </source>
</evidence>
<dbReference type="Proteomes" id="UP000628710">
    <property type="component" value="Unassembled WGS sequence"/>
</dbReference>
<dbReference type="SUPFAM" id="SSF51126">
    <property type="entry name" value="Pectin lyase-like"/>
    <property type="match status" value="1"/>
</dbReference>
<dbReference type="AlphaFoldDB" id="A0A934JLG1"/>
<evidence type="ECO:0000256" key="1">
    <source>
        <dbReference type="ARBA" id="ARBA00001913"/>
    </source>
</evidence>